<dbReference type="Gene3D" id="3.30.420.10">
    <property type="entry name" value="Ribonuclease H-like superfamily/Ribonuclease H"/>
    <property type="match status" value="1"/>
</dbReference>
<sequence>MLTSGTQQLEDILKDGRSPTNRIGLGFSKTYQASPSKIVFVKASRNLDTNTKKFEEYRAGHVMFVDGLSANPIRISQLCDQGFSKKFGWDTCEVISQKNNVILRGHISLSTICKAINVDAICGLYDLQSLETLAPGPHGPHANRKSQREDMPMCVKDFSSFCEFYEDEGIFHEFTAPITPQQNGIIEHKNWTLQEMARAMMHAKKETRMMRRASKDQFDLELSSANPSEILSSDTLVCISSGENLRHTPSVDVSNVSKVTNTGASSPAGPPSVPKTSILAPSSHVSKNHPISLVIGDVHNGVTTRIKERKDYAKMIANVCFTSQIEPSVEEALTDEKWILAIQEELLQFERNVFWELVPRPTNANIIGTKWIFKNKIDEQGVITRNKARLVAQGYTQIKGIDFGETFAPIARLETIRLLLNFSYLRHIKLFQMDVKSAFLNGFLSEEVYVAQQKGFIDPAHLDHVSIFERHYMVLSRHLGLVFVEQMKSKFEMSMMGELTFFLGFQIKKCSSGIFLFQASPRISHLHAAKRILKYILHTVDYGLWYTYDTSSALVGFCDADWAGCSDDRKSTSSGCFFLRNNLTAWFSKEHNSVSLSIAEAEYIVAGSSCTQLL</sequence>
<dbReference type="CDD" id="cd09272">
    <property type="entry name" value="RNase_HI_RT_Ty1"/>
    <property type="match status" value="1"/>
</dbReference>
<dbReference type="SUPFAM" id="SSF56672">
    <property type="entry name" value="DNA/RNA polymerases"/>
    <property type="match status" value="1"/>
</dbReference>
<dbReference type="PANTHER" id="PTHR11439:SF486">
    <property type="entry name" value="RLK (RECEPTOR-LIKE KINASE) PROTEIN, PUTATIVE-RELATED"/>
    <property type="match status" value="1"/>
</dbReference>
<protein>
    <submittedName>
        <fullName evidence="2">Retrotransposon protein, putative, Ty1-copia subclass</fullName>
    </submittedName>
</protein>
<dbReference type="AlphaFoldDB" id="A0A5D3D0Z2"/>
<dbReference type="PROSITE" id="PS50994">
    <property type="entry name" value="INTEGRASE"/>
    <property type="match status" value="1"/>
</dbReference>
<dbReference type="PANTHER" id="PTHR11439">
    <property type="entry name" value="GAG-POL-RELATED RETROTRANSPOSON"/>
    <property type="match status" value="1"/>
</dbReference>
<evidence type="ECO:0000313" key="3">
    <source>
        <dbReference type="Proteomes" id="UP000321947"/>
    </source>
</evidence>
<dbReference type="GO" id="GO:0003676">
    <property type="term" value="F:nucleic acid binding"/>
    <property type="evidence" value="ECO:0007669"/>
    <property type="project" value="InterPro"/>
</dbReference>
<dbReference type="EMBL" id="SSTD01008307">
    <property type="protein sequence ID" value="TYK16336.1"/>
    <property type="molecule type" value="Genomic_DNA"/>
</dbReference>
<name>A0A5D3D0Z2_CUCMM</name>
<dbReference type="InterPro" id="IPR012337">
    <property type="entry name" value="RNaseH-like_sf"/>
</dbReference>
<gene>
    <name evidence="2" type="ORF">E5676_scaffold21G001180</name>
</gene>
<dbReference type="Proteomes" id="UP000321947">
    <property type="component" value="Unassembled WGS sequence"/>
</dbReference>
<comment type="caution">
    <text evidence="2">The sequence shown here is derived from an EMBL/GenBank/DDBJ whole genome shotgun (WGS) entry which is preliminary data.</text>
</comment>
<feature type="domain" description="Integrase catalytic" evidence="1">
    <location>
        <begin position="150"/>
        <end position="257"/>
    </location>
</feature>
<accession>A0A5D3D0Z2</accession>
<evidence type="ECO:0000259" key="1">
    <source>
        <dbReference type="PROSITE" id="PS50994"/>
    </source>
</evidence>
<dbReference type="InterPro" id="IPR001584">
    <property type="entry name" value="Integrase_cat-core"/>
</dbReference>
<dbReference type="SUPFAM" id="SSF53098">
    <property type="entry name" value="Ribonuclease H-like"/>
    <property type="match status" value="1"/>
</dbReference>
<dbReference type="GO" id="GO:0015074">
    <property type="term" value="P:DNA integration"/>
    <property type="evidence" value="ECO:0007669"/>
    <property type="project" value="InterPro"/>
</dbReference>
<dbReference type="InterPro" id="IPR013103">
    <property type="entry name" value="RVT_2"/>
</dbReference>
<proteinExistence type="predicted"/>
<organism evidence="2 3">
    <name type="scientific">Cucumis melo var. makuwa</name>
    <name type="common">Oriental melon</name>
    <dbReference type="NCBI Taxonomy" id="1194695"/>
    <lineage>
        <taxon>Eukaryota</taxon>
        <taxon>Viridiplantae</taxon>
        <taxon>Streptophyta</taxon>
        <taxon>Embryophyta</taxon>
        <taxon>Tracheophyta</taxon>
        <taxon>Spermatophyta</taxon>
        <taxon>Magnoliopsida</taxon>
        <taxon>eudicotyledons</taxon>
        <taxon>Gunneridae</taxon>
        <taxon>Pentapetalae</taxon>
        <taxon>rosids</taxon>
        <taxon>fabids</taxon>
        <taxon>Cucurbitales</taxon>
        <taxon>Cucurbitaceae</taxon>
        <taxon>Benincaseae</taxon>
        <taxon>Cucumis</taxon>
    </lineage>
</organism>
<dbReference type="InterPro" id="IPR036397">
    <property type="entry name" value="RNaseH_sf"/>
</dbReference>
<reference evidence="2 3" key="1">
    <citation type="submission" date="2019-08" db="EMBL/GenBank/DDBJ databases">
        <title>Draft genome sequences of two oriental melons (Cucumis melo L. var makuwa).</title>
        <authorList>
            <person name="Kwon S.-Y."/>
        </authorList>
    </citation>
    <scope>NUCLEOTIDE SEQUENCE [LARGE SCALE GENOMIC DNA]</scope>
    <source>
        <strain evidence="3">cv. Chang Bougi</strain>
        <tissue evidence="2">Leaf</tissue>
    </source>
</reference>
<evidence type="ECO:0000313" key="2">
    <source>
        <dbReference type="EMBL" id="TYK16336.1"/>
    </source>
</evidence>
<dbReference type="Pfam" id="PF07727">
    <property type="entry name" value="RVT_2"/>
    <property type="match status" value="1"/>
</dbReference>
<dbReference type="InterPro" id="IPR043502">
    <property type="entry name" value="DNA/RNA_pol_sf"/>
</dbReference>